<dbReference type="EMBL" id="MHLL01000069">
    <property type="protein sequence ID" value="OGZ07101.1"/>
    <property type="molecule type" value="Genomic_DNA"/>
</dbReference>
<evidence type="ECO:0008006" key="9">
    <source>
        <dbReference type="Google" id="ProtNLM"/>
    </source>
</evidence>
<dbReference type="GO" id="GO:0016020">
    <property type="term" value="C:membrane"/>
    <property type="evidence" value="ECO:0007669"/>
    <property type="project" value="UniProtKB-SubCell"/>
</dbReference>
<dbReference type="InterPro" id="IPR045584">
    <property type="entry name" value="Pilin-like"/>
</dbReference>
<evidence type="ECO:0000313" key="8">
    <source>
        <dbReference type="Proteomes" id="UP000177996"/>
    </source>
</evidence>
<evidence type="ECO:0000256" key="2">
    <source>
        <dbReference type="ARBA" id="ARBA00022481"/>
    </source>
</evidence>
<dbReference type="InterPro" id="IPR012902">
    <property type="entry name" value="N_methyl_site"/>
</dbReference>
<name>A0A1G2D2I7_9BACT</name>
<keyword evidence="5 6" id="KW-0472">Membrane</keyword>
<dbReference type="STRING" id="1798661.A3D65_00620"/>
<dbReference type="GO" id="GO:0015628">
    <property type="term" value="P:protein secretion by the type II secretion system"/>
    <property type="evidence" value="ECO:0007669"/>
    <property type="project" value="InterPro"/>
</dbReference>
<dbReference type="NCBIfam" id="TIGR02532">
    <property type="entry name" value="IV_pilin_GFxxxE"/>
    <property type="match status" value="1"/>
</dbReference>
<gene>
    <name evidence="7" type="ORF">A3D65_00620</name>
</gene>
<evidence type="ECO:0000256" key="3">
    <source>
        <dbReference type="ARBA" id="ARBA00022692"/>
    </source>
</evidence>
<dbReference type="PANTHER" id="PTHR30093:SF44">
    <property type="entry name" value="TYPE II SECRETION SYSTEM CORE PROTEIN G"/>
    <property type="match status" value="1"/>
</dbReference>
<protein>
    <recommendedName>
        <fullName evidence="9">Type II secretion system protein GspG C-terminal domain-containing protein</fullName>
    </recommendedName>
</protein>
<sequence>MFKSLKSLKSSRKGFTLIELLVVIAIIGILSSVVLASLSTAREKSRDAKRISDIGQIQLALELFFDASQSYPSTTPGCQGAGNPVCTTSATLEAAVSALTSAGFLPQSPVPPPGATPALYLYRGILSTDAECIAAGSSCTNYWLGVVLERDDNTVLDADADVDLTADLGAYAAAPRAAGAAGGELIGNDSDCLTAAVVTPDKCYDVKP</sequence>
<dbReference type="Proteomes" id="UP000177996">
    <property type="component" value="Unassembled WGS sequence"/>
</dbReference>
<organism evidence="7 8">
    <name type="scientific">Candidatus Lloydbacteria bacterium RIFCSPHIGHO2_02_FULL_50_13</name>
    <dbReference type="NCBI Taxonomy" id="1798661"/>
    <lineage>
        <taxon>Bacteria</taxon>
        <taxon>Candidatus Lloydiibacteriota</taxon>
    </lineage>
</organism>
<dbReference type="AlphaFoldDB" id="A0A1G2D2I7"/>
<dbReference type="PRINTS" id="PR00885">
    <property type="entry name" value="BCTERIALGSPH"/>
</dbReference>
<dbReference type="PANTHER" id="PTHR30093">
    <property type="entry name" value="GENERAL SECRETION PATHWAY PROTEIN G"/>
    <property type="match status" value="1"/>
</dbReference>
<reference evidence="7 8" key="1">
    <citation type="journal article" date="2016" name="Nat. Commun.">
        <title>Thousands of microbial genomes shed light on interconnected biogeochemical processes in an aquifer system.</title>
        <authorList>
            <person name="Anantharaman K."/>
            <person name="Brown C.T."/>
            <person name="Hug L.A."/>
            <person name="Sharon I."/>
            <person name="Castelle C.J."/>
            <person name="Probst A.J."/>
            <person name="Thomas B.C."/>
            <person name="Singh A."/>
            <person name="Wilkins M.J."/>
            <person name="Karaoz U."/>
            <person name="Brodie E.L."/>
            <person name="Williams K.H."/>
            <person name="Hubbard S.S."/>
            <person name="Banfield J.F."/>
        </authorList>
    </citation>
    <scope>NUCLEOTIDE SEQUENCE [LARGE SCALE GENOMIC DNA]</scope>
</reference>
<evidence type="ECO:0000313" key="7">
    <source>
        <dbReference type="EMBL" id="OGZ07101.1"/>
    </source>
</evidence>
<keyword evidence="4 6" id="KW-1133">Transmembrane helix</keyword>
<evidence type="ECO:0000256" key="6">
    <source>
        <dbReference type="SAM" id="Phobius"/>
    </source>
</evidence>
<dbReference type="Gene3D" id="3.30.700.10">
    <property type="entry name" value="Glycoprotein, Type 4 Pilin"/>
    <property type="match status" value="1"/>
</dbReference>
<comment type="subcellular location">
    <subcellularLocation>
        <location evidence="1">Membrane</location>
        <topology evidence="1">Single-pass membrane protein</topology>
    </subcellularLocation>
</comment>
<dbReference type="SUPFAM" id="SSF54523">
    <property type="entry name" value="Pili subunits"/>
    <property type="match status" value="1"/>
</dbReference>
<proteinExistence type="predicted"/>
<keyword evidence="3 6" id="KW-0812">Transmembrane</keyword>
<dbReference type="GO" id="GO:0015627">
    <property type="term" value="C:type II protein secretion system complex"/>
    <property type="evidence" value="ECO:0007669"/>
    <property type="project" value="InterPro"/>
</dbReference>
<dbReference type="InterPro" id="IPR002416">
    <property type="entry name" value="T2SS_protein-GspH"/>
</dbReference>
<accession>A0A1G2D2I7</accession>
<evidence type="ECO:0000256" key="1">
    <source>
        <dbReference type="ARBA" id="ARBA00004167"/>
    </source>
</evidence>
<dbReference type="PROSITE" id="PS00409">
    <property type="entry name" value="PROKAR_NTER_METHYL"/>
    <property type="match status" value="1"/>
</dbReference>
<dbReference type="Pfam" id="PF07963">
    <property type="entry name" value="N_methyl"/>
    <property type="match status" value="1"/>
</dbReference>
<evidence type="ECO:0000256" key="5">
    <source>
        <dbReference type="ARBA" id="ARBA00023136"/>
    </source>
</evidence>
<comment type="caution">
    <text evidence="7">The sequence shown here is derived from an EMBL/GenBank/DDBJ whole genome shotgun (WGS) entry which is preliminary data.</text>
</comment>
<feature type="transmembrane region" description="Helical" evidence="6">
    <location>
        <begin position="20"/>
        <end position="41"/>
    </location>
</feature>
<evidence type="ECO:0000256" key="4">
    <source>
        <dbReference type="ARBA" id="ARBA00022989"/>
    </source>
</evidence>
<keyword evidence="2" id="KW-0488">Methylation</keyword>